<evidence type="ECO:0000313" key="2">
    <source>
        <dbReference type="Proteomes" id="UP000614221"/>
    </source>
</evidence>
<reference evidence="1" key="2">
    <citation type="submission" date="2020-09" db="EMBL/GenBank/DDBJ databases">
        <authorList>
            <person name="Sun Q."/>
            <person name="Ohkuma M."/>
        </authorList>
    </citation>
    <scope>NUCLEOTIDE SEQUENCE</scope>
    <source>
        <strain evidence="1">JCM 19018</strain>
    </source>
</reference>
<organism evidence="1 2">
    <name type="scientific">Haloarcula sebkhae</name>
    <dbReference type="NCBI Taxonomy" id="932660"/>
    <lineage>
        <taxon>Archaea</taxon>
        <taxon>Methanobacteriati</taxon>
        <taxon>Methanobacteriota</taxon>
        <taxon>Stenosarchaea group</taxon>
        <taxon>Halobacteria</taxon>
        <taxon>Halobacteriales</taxon>
        <taxon>Haloarculaceae</taxon>
        <taxon>Haloarcula</taxon>
    </lineage>
</organism>
<reference evidence="1" key="1">
    <citation type="journal article" date="2014" name="Int. J. Syst. Evol. Microbiol.">
        <title>Complete genome sequence of Corynebacterium casei LMG S-19264T (=DSM 44701T), isolated from a smear-ripened cheese.</title>
        <authorList>
            <consortium name="US DOE Joint Genome Institute (JGI-PGF)"/>
            <person name="Walter F."/>
            <person name="Albersmeier A."/>
            <person name="Kalinowski J."/>
            <person name="Ruckert C."/>
        </authorList>
    </citation>
    <scope>NUCLEOTIDE SEQUENCE</scope>
    <source>
        <strain evidence="1">JCM 19018</strain>
    </source>
</reference>
<evidence type="ECO:0000313" key="1">
    <source>
        <dbReference type="EMBL" id="GGK78297.1"/>
    </source>
</evidence>
<proteinExistence type="predicted"/>
<dbReference type="InterPro" id="IPR048925">
    <property type="entry name" value="RdfA"/>
</dbReference>
<protein>
    <submittedName>
        <fullName evidence="1">Uncharacterized protein</fullName>
    </submittedName>
</protein>
<accession>A0A830F5T8</accession>
<dbReference type="RefSeq" id="WP_188979745.1">
    <property type="nucleotide sequence ID" value="NZ_BMPD01000006.1"/>
</dbReference>
<dbReference type="Proteomes" id="UP000614221">
    <property type="component" value="Unassembled WGS sequence"/>
</dbReference>
<dbReference type="AlphaFoldDB" id="A0A830F5T8"/>
<dbReference type="EMBL" id="BMPD01000006">
    <property type="protein sequence ID" value="GGK78297.1"/>
    <property type="molecule type" value="Genomic_DNA"/>
</dbReference>
<sequence length="251" mass="27984">MGCKVETLADRYDLTAPGSGDHSLDEYLVARWTGRDGRSADGYKSLTEWFNKRVLKELYAEVDRETLGVHLDREYELITGDDDVAYDELAAALAADGLDVERIENELISWSTMRHHLKGCLEADKNTNEAKTDWESNTVEVARQQTEEKAQSVLSSLASKERLADAESAEVDVQVKLGCSDCSVRVPFDEAVERGYVCEQHVSDEDEKETTVDSWKNTLSSVITPYGAVEAVQCLILEEPSLLETLLLPAF</sequence>
<dbReference type="OrthoDB" id="304916at2157"/>
<dbReference type="Pfam" id="PF21811">
    <property type="entry name" value="RdfA"/>
    <property type="match status" value="1"/>
</dbReference>
<comment type="caution">
    <text evidence="1">The sequence shown here is derived from an EMBL/GenBank/DDBJ whole genome shotgun (WGS) entry which is preliminary data.</text>
</comment>
<gene>
    <name evidence="1" type="ORF">GCM10009067_33450</name>
</gene>
<name>A0A830F5T8_9EURY</name>